<evidence type="ECO:0000313" key="2">
    <source>
        <dbReference type="Proteomes" id="UP001631969"/>
    </source>
</evidence>
<gene>
    <name evidence="1" type="ORF">ACI1P1_07035</name>
</gene>
<evidence type="ECO:0000313" key="1">
    <source>
        <dbReference type="EMBL" id="MFM9328032.1"/>
    </source>
</evidence>
<dbReference type="EC" id="1.-.-.-" evidence="1"/>
<sequence>MLKPFTAFSKSIPLDDSWEVIVVGGGPAGCAAAAAAAREGARTLLIEGTGALGGMGTSGLVPAWCPFSDKEKLIYQGMGQRVMETLKSQMPHVKPEMVDWVPIDAEKLKVVYDELVTGYGAAVLFHTMLSAVETDEDGRVTGIIVTNKSGLTAFQAKVYVDCTGDADLAAWAGGEYSKGDAQGSLQPATHCFILGNVDEYAYLNGPNLHNQNKQSPIYEIAQSGEYPLIPDAHLCNNLVAPRATGFNAGHIWEVDHTDPWNTSQAMIRGRAMAQQYRDALAKHHPRAFANSYVASTGALMGIRETRRILGDYMLTLEDYLNRQSFPDEICRNNYYIDIHFTEEEAKALLEGKLVEKQRSFRYGPGESHGIPYGCLTPKGLANVLVAGRSISCERAVQGSVRVMPVCLATGEAAGLAAAMTATTAAADVHAVDVSVLRSRLKEAGAYLPDQS</sequence>
<proteinExistence type="predicted"/>
<comment type="caution">
    <text evidence="1">The sequence shown here is derived from an EMBL/GenBank/DDBJ whole genome shotgun (WGS) entry which is preliminary data.</text>
</comment>
<dbReference type="Proteomes" id="UP001631969">
    <property type="component" value="Unassembled WGS sequence"/>
</dbReference>
<reference evidence="1" key="1">
    <citation type="submission" date="2024-12" db="EMBL/GenBank/DDBJ databases">
        <authorList>
            <person name="Wu N."/>
        </authorList>
    </citation>
    <scope>NUCLEOTIDE SEQUENCE</scope>
    <source>
        <strain evidence="1">P15</strain>
    </source>
</reference>
<organism evidence="1 2">
    <name type="scientific">Paenibacillus mesotrionivorans</name>
    <dbReference type="NCBI Taxonomy" id="3160968"/>
    <lineage>
        <taxon>Bacteria</taxon>
        <taxon>Bacillati</taxon>
        <taxon>Bacillota</taxon>
        <taxon>Bacilli</taxon>
        <taxon>Bacillales</taxon>
        <taxon>Paenibacillaceae</taxon>
        <taxon>Paenibacillus</taxon>
    </lineage>
</organism>
<protein>
    <submittedName>
        <fullName evidence="1">FAD-dependent oxidoreductase</fullName>
        <ecNumber evidence="1">1.-.-.-</ecNumber>
    </submittedName>
</protein>
<accession>A0ACC7P152</accession>
<dbReference type="EMBL" id="JBJURJ010000004">
    <property type="protein sequence ID" value="MFM9328032.1"/>
    <property type="molecule type" value="Genomic_DNA"/>
</dbReference>
<keyword evidence="1" id="KW-0560">Oxidoreductase</keyword>
<name>A0ACC7P152_9BACL</name>
<keyword evidence="2" id="KW-1185">Reference proteome</keyword>